<dbReference type="GO" id="GO:1990904">
    <property type="term" value="C:ribonucleoprotein complex"/>
    <property type="evidence" value="ECO:0007669"/>
    <property type="project" value="UniProtKB-KW"/>
</dbReference>
<keyword evidence="9" id="KW-1185">Reference proteome</keyword>
<feature type="region of interest" description="Disordered" evidence="7">
    <location>
        <begin position="68"/>
        <end position="124"/>
    </location>
</feature>
<keyword evidence="5" id="KW-0687">Ribonucleoprotein</keyword>
<dbReference type="OrthoDB" id="6220758at2759"/>
<evidence type="ECO:0000256" key="6">
    <source>
        <dbReference type="ARBA" id="ARBA00035183"/>
    </source>
</evidence>
<comment type="similarity">
    <text evidence="2">Belongs to the mitochondrion-specific ribosomal protein mL50 family.</text>
</comment>
<sequence length="335" mass="38398">MRRIPRIARSIDLFDTPRRSSSASTLCRACQHRTAPPITVAAFSSASRRQIGDPEKAKPYTEKLRNKIWGTEVAPGQEDPYTRGSPWREPKWKNNASEQEQEPEDESEPMDVQPHSPTYHRPYVPAETSEGLQWVGGDKWLLKQKEKERPRFENAFLPGKENKAKTPDEITAAMRRALIEIFTARINGTDVDNRPKDWTRGFDIKPANNEHGVEITRKEVEHQTVKHQDTTWWGVSLVDPAVKFAFVSRVTQLTGLRIPDPVIGAATTVRGFINRIKPSEKPKKLAAVLQKESKLPDLINVTIKQKKVSNEAKWQQMGRWKVIKEELKKRNLFKI</sequence>
<evidence type="ECO:0000313" key="9">
    <source>
        <dbReference type="Proteomes" id="UP000799776"/>
    </source>
</evidence>
<evidence type="ECO:0000256" key="4">
    <source>
        <dbReference type="ARBA" id="ARBA00023128"/>
    </source>
</evidence>
<dbReference type="Pfam" id="PF10501">
    <property type="entry name" value="Ribosomal_L50"/>
    <property type="match status" value="1"/>
</dbReference>
<gene>
    <name evidence="8" type="ORF">K490DRAFT_68215</name>
</gene>
<dbReference type="GO" id="GO:0005840">
    <property type="term" value="C:ribosome"/>
    <property type="evidence" value="ECO:0007669"/>
    <property type="project" value="UniProtKB-KW"/>
</dbReference>
<dbReference type="Proteomes" id="UP000799776">
    <property type="component" value="Unassembled WGS sequence"/>
</dbReference>
<proteinExistence type="inferred from homology"/>
<comment type="subcellular location">
    <subcellularLocation>
        <location evidence="1">Mitochondrion</location>
    </subcellularLocation>
</comment>
<dbReference type="InterPro" id="IPR018305">
    <property type="entry name" value="Ribosomal_m50"/>
</dbReference>
<name>A0A9P4HNM0_9PEZI</name>
<evidence type="ECO:0000256" key="5">
    <source>
        <dbReference type="ARBA" id="ARBA00023274"/>
    </source>
</evidence>
<evidence type="ECO:0000256" key="2">
    <source>
        <dbReference type="ARBA" id="ARBA00008860"/>
    </source>
</evidence>
<comment type="caution">
    <text evidence="8">The sequence shown here is derived from an EMBL/GenBank/DDBJ whole genome shotgun (WGS) entry which is preliminary data.</text>
</comment>
<dbReference type="AlphaFoldDB" id="A0A9P4HNM0"/>
<protein>
    <recommendedName>
        <fullName evidence="6">Large ribosomal subunit protein mL50</fullName>
    </recommendedName>
</protein>
<reference evidence="8" key="1">
    <citation type="journal article" date="2020" name="Stud. Mycol.">
        <title>101 Dothideomycetes genomes: a test case for predicting lifestyles and emergence of pathogens.</title>
        <authorList>
            <person name="Haridas S."/>
            <person name="Albert R."/>
            <person name="Binder M."/>
            <person name="Bloem J."/>
            <person name="Labutti K."/>
            <person name="Salamov A."/>
            <person name="Andreopoulos B."/>
            <person name="Baker S."/>
            <person name="Barry K."/>
            <person name="Bills G."/>
            <person name="Bluhm B."/>
            <person name="Cannon C."/>
            <person name="Castanera R."/>
            <person name="Culley D."/>
            <person name="Daum C."/>
            <person name="Ezra D."/>
            <person name="Gonzalez J."/>
            <person name="Henrissat B."/>
            <person name="Kuo A."/>
            <person name="Liang C."/>
            <person name="Lipzen A."/>
            <person name="Lutzoni F."/>
            <person name="Magnuson J."/>
            <person name="Mondo S."/>
            <person name="Nolan M."/>
            <person name="Ohm R."/>
            <person name="Pangilinan J."/>
            <person name="Park H.-J."/>
            <person name="Ramirez L."/>
            <person name="Alfaro M."/>
            <person name="Sun H."/>
            <person name="Tritt A."/>
            <person name="Yoshinaga Y."/>
            <person name="Zwiers L.-H."/>
            <person name="Turgeon B."/>
            <person name="Goodwin S."/>
            <person name="Spatafora J."/>
            <person name="Crous P."/>
            <person name="Grigoriev I."/>
        </authorList>
    </citation>
    <scope>NUCLEOTIDE SEQUENCE</scope>
    <source>
        <strain evidence="8">CBS 121410</strain>
    </source>
</reference>
<accession>A0A9P4HNM0</accession>
<keyword evidence="4" id="KW-0496">Mitochondrion</keyword>
<evidence type="ECO:0000256" key="1">
    <source>
        <dbReference type="ARBA" id="ARBA00004173"/>
    </source>
</evidence>
<evidence type="ECO:0000256" key="7">
    <source>
        <dbReference type="SAM" id="MobiDB-lite"/>
    </source>
</evidence>
<organism evidence="8 9">
    <name type="scientific">Saccharata proteae CBS 121410</name>
    <dbReference type="NCBI Taxonomy" id="1314787"/>
    <lineage>
        <taxon>Eukaryota</taxon>
        <taxon>Fungi</taxon>
        <taxon>Dikarya</taxon>
        <taxon>Ascomycota</taxon>
        <taxon>Pezizomycotina</taxon>
        <taxon>Dothideomycetes</taxon>
        <taxon>Dothideomycetes incertae sedis</taxon>
        <taxon>Botryosphaeriales</taxon>
        <taxon>Saccharataceae</taxon>
        <taxon>Saccharata</taxon>
    </lineage>
</organism>
<evidence type="ECO:0000256" key="3">
    <source>
        <dbReference type="ARBA" id="ARBA00022980"/>
    </source>
</evidence>
<dbReference type="EMBL" id="ML978735">
    <property type="protein sequence ID" value="KAF2085014.1"/>
    <property type="molecule type" value="Genomic_DNA"/>
</dbReference>
<feature type="compositionally biased region" description="Acidic residues" evidence="7">
    <location>
        <begin position="99"/>
        <end position="109"/>
    </location>
</feature>
<evidence type="ECO:0000313" key="8">
    <source>
        <dbReference type="EMBL" id="KAF2085014.1"/>
    </source>
</evidence>
<keyword evidence="3" id="KW-0689">Ribosomal protein</keyword>
<dbReference type="GO" id="GO:0005739">
    <property type="term" value="C:mitochondrion"/>
    <property type="evidence" value="ECO:0007669"/>
    <property type="project" value="UniProtKB-SubCell"/>
</dbReference>